<dbReference type="AlphaFoldDB" id="A0A7K0CBV9"/>
<keyword evidence="2" id="KW-1185">Reference proteome</keyword>
<protein>
    <submittedName>
        <fullName evidence="1">Uncharacterized protein</fullName>
    </submittedName>
</protein>
<gene>
    <name evidence="1" type="ORF">SRB5_03610</name>
</gene>
<organism evidence="1 2">
    <name type="scientific">Streptomyces smaragdinus</name>
    <dbReference type="NCBI Taxonomy" id="2585196"/>
    <lineage>
        <taxon>Bacteria</taxon>
        <taxon>Bacillati</taxon>
        <taxon>Actinomycetota</taxon>
        <taxon>Actinomycetes</taxon>
        <taxon>Kitasatosporales</taxon>
        <taxon>Streptomycetaceae</taxon>
        <taxon>Streptomyces</taxon>
    </lineage>
</organism>
<proteinExistence type="predicted"/>
<evidence type="ECO:0000313" key="1">
    <source>
        <dbReference type="EMBL" id="MQY10254.1"/>
    </source>
</evidence>
<name>A0A7K0CBV9_9ACTN</name>
<evidence type="ECO:0000313" key="2">
    <source>
        <dbReference type="Proteomes" id="UP000466345"/>
    </source>
</evidence>
<comment type="caution">
    <text evidence="1">The sequence shown here is derived from an EMBL/GenBank/DDBJ whole genome shotgun (WGS) entry which is preliminary data.</text>
</comment>
<dbReference type="Proteomes" id="UP000466345">
    <property type="component" value="Unassembled WGS sequence"/>
</dbReference>
<accession>A0A7K0CBV9</accession>
<sequence length="37" mass="4299">MTIRGWAPGWIQPMIWFMVARGTETQPAVAPEPVMWR</sequence>
<reference evidence="1 2" key="1">
    <citation type="submission" date="2019-10" db="EMBL/GenBank/DDBJ databases">
        <title>Streptomyces smaragdinus sp. nov. and Streptomyces fabii sp. nov., isolated from the gut of fungus growing-termite Macrotermes natalensis.</title>
        <authorList>
            <person name="Schwitalla J."/>
            <person name="Benndorf R."/>
            <person name="Martin K."/>
            <person name="De Beer W."/>
            <person name="Kaster A.-K."/>
            <person name="Vollmers J."/>
            <person name="Poulsen M."/>
            <person name="Beemelmanns C."/>
        </authorList>
    </citation>
    <scope>NUCLEOTIDE SEQUENCE [LARGE SCALE GENOMIC DNA]</scope>
    <source>
        <strain evidence="1 2">RB5</strain>
    </source>
</reference>
<dbReference type="EMBL" id="WEGJ01000001">
    <property type="protein sequence ID" value="MQY10254.1"/>
    <property type="molecule type" value="Genomic_DNA"/>
</dbReference>